<feature type="region of interest" description="Disordered" evidence="6">
    <location>
        <begin position="1"/>
        <end position="25"/>
    </location>
</feature>
<dbReference type="PROSITE" id="PS50850">
    <property type="entry name" value="MFS"/>
    <property type="match status" value="1"/>
</dbReference>
<feature type="transmembrane region" description="Helical" evidence="7">
    <location>
        <begin position="317"/>
        <end position="335"/>
    </location>
</feature>
<feature type="domain" description="Major facilitator superfamily (MFS) profile" evidence="8">
    <location>
        <begin position="51"/>
        <end position="471"/>
    </location>
</feature>
<dbReference type="InterPro" id="IPR011701">
    <property type="entry name" value="MFS"/>
</dbReference>
<keyword evidence="4 7" id="KW-1133">Transmembrane helix</keyword>
<feature type="compositionally biased region" description="Basic and acidic residues" evidence="6">
    <location>
        <begin position="8"/>
        <end position="21"/>
    </location>
</feature>
<evidence type="ECO:0000256" key="2">
    <source>
        <dbReference type="ARBA" id="ARBA00022448"/>
    </source>
</evidence>
<dbReference type="OrthoDB" id="2985014at2759"/>
<feature type="transmembrane region" description="Helical" evidence="7">
    <location>
        <begin position="177"/>
        <end position="199"/>
    </location>
</feature>
<dbReference type="PANTHER" id="PTHR43791">
    <property type="entry name" value="PERMEASE-RELATED"/>
    <property type="match status" value="1"/>
</dbReference>
<dbReference type="FunFam" id="1.20.1250.20:FF:000057">
    <property type="entry name" value="MFS general substrate transporter"/>
    <property type="match status" value="1"/>
</dbReference>
<dbReference type="InterPro" id="IPR020846">
    <property type="entry name" value="MFS_dom"/>
</dbReference>
<dbReference type="Gene3D" id="1.20.1250.20">
    <property type="entry name" value="MFS general substrate transporter like domains"/>
    <property type="match status" value="1"/>
</dbReference>
<name>A0A8H7VA12_9FUNG</name>
<comment type="subcellular location">
    <subcellularLocation>
        <location evidence="1">Membrane</location>
        <topology evidence="1">Multi-pass membrane protein</topology>
    </subcellularLocation>
</comment>
<dbReference type="GO" id="GO:0022857">
    <property type="term" value="F:transmembrane transporter activity"/>
    <property type="evidence" value="ECO:0007669"/>
    <property type="project" value="InterPro"/>
</dbReference>
<comment type="caution">
    <text evidence="9">The sequence shown here is derived from an EMBL/GenBank/DDBJ whole genome shotgun (WGS) entry which is preliminary data.</text>
</comment>
<dbReference type="PANTHER" id="PTHR43791:SF36">
    <property type="entry name" value="TRANSPORTER, PUTATIVE (AFU_ORTHOLOGUE AFUA_6G08340)-RELATED"/>
    <property type="match status" value="1"/>
</dbReference>
<dbReference type="GO" id="GO:0016020">
    <property type="term" value="C:membrane"/>
    <property type="evidence" value="ECO:0007669"/>
    <property type="project" value="UniProtKB-SubCell"/>
</dbReference>
<evidence type="ECO:0000256" key="1">
    <source>
        <dbReference type="ARBA" id="ARBA00004141"/>
    </source>
</evidence>
<evidence type="ECO:0000313" key="10">
    <source>
        <dbReference type="Proteomes" id="UP000646827"/>
    </source>
</evidence>
<proteinExistence type="predicted"/>
<evidence type="ECO:0000256" key="6">
    <source>
        <dbReference type="SAM" id="MobiDB-lite"/>
    </source>
</evidence>
<keyword evidence="3 7" id="KW-0812">Transmembrane</keyword>
<evidence type="ECO:0000256" key="4">
    <source>
        <dbReference type="ARBA" id="ARBA00022989"/>
    </source>
</evidence>
<evidence type="ECO:0000313" key="9">
    <source>
        <dbReference type="EMBL" id="KAG2215601.1"/>
    </source>
</evidence>
<keyword evidence="5 7" id="KW-0472">Membrane</keyword>
<feature type="transmembrane region" description="Helical" evidence="7">
    <location>
        <begin position="211"/>
        <end position="233"/>
    </location>
</feature>
<sequence>MDTTAESAHSKEGSSSDDKLHSPITDHQMDKVPYVDPAIEKRLVRKLDMRMLLWSFLAYFANLLDRNNLQNAFTMGMEKDLDLNSAVYNWAVTMFFIGYIVLQIPGNIIITKFSPRWLLPSVVILWGCVVSFMALVNDYKALWGLRLCLGLSEAAFYPGMIFLLGSWYTSEELGKRTMFFATGNQVSGAFGGLIAGGIADTMHGAAGLPAWKWLFIVEGLIGVVVGVAGYFLLPNFPHDTKWLTPEERILAVTRVQEQGKQVVSKAYSWRTIANVMATPYAWLMIINFACIYIGNNMSLNFAIILRGMGYDVAFSNYMNTPAYLFGAVLAFTIGYSSDKTGDRAFHIAGAQLWVGIWFLILAVVNHGDNPVGLVFAGTYAITANISITALSLTWANEIYKADHNTRAVAIAFINAIGNLAPNFVNVRAWVVSDAPTFWLGKIVSMGMSFASVGLTIFIWRLVKIEFMIPKATKGKKKDEETKDGSDTQ</sequence>
<feature type="transmembrane region" description="Helical" evidence="7">
    <location>
        <begin position="280"/>
        <end position="305"/>
    </location>
</feature>
<gene>
    <name evidence="9" type="ORF">INT45_000963</name>
</gene>
<feature type="transmembrane region" description="Helical" evidence="7">
    <location>
        <begin position="117"/>
        <end position="136"/>
    </location>
</feature>
<organism evidence="9 10">
    <name type="scientific">Circinella minor</name>
    <dbReference type="NCBI Taxonomy" id="1195481"/>
    <lineage>
        <taxon>Eukaryota</taxon>
        <taxon>Fungi</taxon>
        <taxon>Fungi incertae sedis</taxon>
        <taxon>Mucoromycota</taxon>
        <taxon>Mucoromycotina</taxon>
        <taxon>Mucoromycetes</taxon>
        <taxon>Mucorales</taxon>
        <taxon>Lichtheimiaceae</taxon>
        <taxon>Circinella</taxon>
    </lineage>
</organism>
<dbReference type="AlphaFoldDB" id="A0A8H7VA12"/>
<feature type="transmembrane region" description="Helical" evidence="7">
    <location>
        <begin position="347"/>
        <end position="367"/>
    </location>
</feature>
<feature type="transmembrane region" description="Helical" evidence="7">
    <location>
        <begin position="142"/>
        <end position="165"/>
    </location>
</feature>
<keyword evidence="2" id="KW-0813">Transport</keyword>
<feature type="transmembrane region" description="Helical" evidence="7">
    <location>
        <begin position="442"/>
        <end position="462"/>
    </location>
</feature>
<evidence type="ECO:0000256" key="5">
    <source>
        <dbReference type="ARBA" id="ARBA00023136"/>
    </source>
</evidence>
<reference evidence="9 10" key="1">
    <citation type="submission" date="2020-12" db="EMBL/GenBank/DDBJ databases">
        <title>Metabolic potential, ecology and presence of endohyphal bacteria is reflected in genomic diversity of Mucoromycotina.</title>
        <authorList>
            <person name="Muszewska A."/>
            <person name="Okrasinska A."/>
            <person name="Steczkiewicz K."/>
            <person name="Drgas O."/>
            <person name="Orlowska M."/>
            <person name="Perlinska-Lenart U."/>
            <person name="Aleksandrzak-Piekarczyk T."/>
            <person name="Szatraj K."/>
            <person name="Zielenkiewicz U."/>
            <person name="Pilsyk S."/>
            <person name="Malc E."/>
            <person name="Mieczkowski P."/>
            <person name="Kruszewska J.S."/>
            <person name="Biernat P."/>
            <person name="Pawlowska J."/>
        </authorList>
    </citation>
    <scope>NUCLEOTIDE SEQUENCE [LARGE SCALE GENOMIC DNA]</scope>
    <source>
        <strain evidence="9 10">CBS 142.35</strain>
    </source>
</reference>
<dbReference type="InterPro" id="IPR036259">
    <property type="entry name" value="MFS_trans_sf"/>
</dbReference>
<dbReference type="SUPFAM" id="SSF103473">
    <property type="entry name" value="MFS general substrate transporter"/>
    <property type="match status" value="1"/>
</dbReference>
<dbReference type="EMBL" id="JAEPRB010000500">
    <property type="protein sequence ID" value="KAG2215601.1"/>
    <property type="molecule type" value="Genomic_DNA"/>
</dbReference>
<keyword evidence="10" id="KW-1185">Reference proteome</keyword>
<protein>
    <recommendedName>
        <fullName evidence="8">Major facilitator superfamily (MFS) profile domain-containing protein</fullName>
    </recommendedName>
</protein>
<feature type="transmembrane region" description="Helical" evidence="7">
    <location>
        <begin position="373"/>
        <end position="395"/>
    </location>
</feature>
<evidence type="ECO:0000256" key="7">
    <source>
        <dbReference type="SAM" id="Phobius"/>
    </source>
</evidence>
<feature type="transmembrane region" description="Helical" evidence="7">
    <location>
        <begin position="87"/>
        <end position="110"/>
    </location>
</feature>
<feature type="transmembrane region" description="Helical" evidence="7">
    <location>
        <begin position="407"/>
        <end position="430"/>
    </location>
</feature>
<evidence type="ECO:0000256" key="3">
    <source>
        <dbReference type="ARBA" id="ARBA00022692"/>
    </source>
</evidence>
<dbReference type="Proteomes" id="UP000646827">
    <property type="component" value="Unassembled WGS sequence"/>
</dbReference>
<evidence type="ECO:0000259" key="8">
    <source>
        <dbReference type="PROSITE" id="PS50850"/>
    </source>
</evidence>
<dbReference type="Pfam" id="PF07690">
    <property type="entry name" value="MFS_1"/>
    <property type="match status" value="1"/>
</dbReference>
<accession>A0A8H7VA12</accession>